<comment type="caution">
    <text evidence="3">The sequence shown here is derived from an EMBL/GenBank/DDBJ whole genome shotgun (WGS) entry which is preliminary data.</text>
</comment>
<feature type="transmembrane region" description="Helical" evidence="2">
    <location>
        <begin position="60"/>
        <end position="81"/>
    </location>
</feature>
<keyword evidence="3" id="KW-0482">Metalloprotease</keyword>
<keyword evidence="3" id="KW-0645">Protease</keyword>
<feature type="compositionally biased region" description="Low complexity" evidence="1">
    <location>
        <begin position="361"/>
        <end position="383"/>
    </location>
</feature>
<dbReference type="EMBL" id="WHPN01000174">
    <property type="protein sequence ID" value="KAF4409755.1"/>
    <property type="molecule type" value="Genomic_DNA"/>
</dbReference>
<feature type="compositionally biased region" description="Gly residues" evidence="1">
    <location>
        <begin position="39"/>
        <end position="51"/>
    </location>
</feature>
<evidence type="ECO:0000313" key="3">
    <source>
        <dbReference type="EMBL" id="KAF4409755.1"/>
    </source>
</evidence>
<dbReference type="Proteomes" id="UP000621266">
    <property type="component" value="Unassembled WGS sequence"/>
</dbReference>
<dbReference type="InterPro" id="IPR008757">
    <property type="entry name" value="Peptidase_M6-like_domain"/>
</dbReference>
<feature type="compositionally biased region" description="Gly residues" evidence="1">
    <location>
        <begin position="425"/>
        <end position="441"/>
    </location>
</feature>
<sequence>MQQPQQPSRRITRLRTTRGTRRSAPGAGRPERHDRRAAGHGGRAISGGGRTGRAARRPGTALLTGSALAAAVISVAAAPAVPVAHPGPAAEVLARPDATCAPVHAPGVQMSEGIPTPSGHAPTTGTLRALTLMIDFPDAQGEGRALDRFAEFFPETADWYERSSYGVLDYRAETPVRDWLRMPRPFASYGVERGARYEPGYRRLVQDLARAADRHVDFSAYDLINVLVTPNAGPSAVDTVLSVTFTGPPGVPHADGVPLDNMSFIYSRQDDGTTGAAENAYRVLPHENAHSLGLPDLYTGEGGRKAGHWDLMSEGWGANNDFLGWHKRKLGWLDEDREVGCAVGSGTSEHTLLPLNRRTDAGASGPGASAAPAHPAGHPAAHPTSKPASEPRPRPGSRTGSGSDSRPGPGSRSDARSDSRPGSGSRPGPGARPGTGTGAGRGTKLLYVPVTGTAGYAVEVRTREGNDAVVCKPGVLVYWVDTRVDSGAGPVEVRDSAPRSGGCAQRSNVNAELTDAPFGVGETYRDARTGITVEVTGRNADGSHELKVSRP</sequence>
<dbReference type="PANTHER" id="PTHR41775">
    <property type="entry name" value="SECRETED PROTEIN-RELATED"/>
    <property type="match status" value="1"/>
</dbReference>
<dbReference type="GO" id="GO:0008237">
    <property type="term" value="F:metallopeptidase activity"/>
    <property type="evidence" value="ECO:0007669"/>
    <property type="project" value="UniProtKB-KW"/>
</dbReference>
<protein>
    <submittedName>
        <fullName evidence="3">M6 family metalloprotease domain-containing protein</fullName>
    </submittedName>
</protein>
<name>A0ABQ7FLP9_9ACTN</name>
<dbReference type="NCBIfam" id="TIGR03296">
    <property type="entry name" value="M6dom_TIGR03296"/>
    <property type="match status" value="1"/>
</dbReference>
<dbReference type="PANTHER" id="PTHR41775:SF1">
    <property type="entry name" value="PEPTIDASE M6-LIKE DOMAIN-CONTAINING PROTEIN"/>
    <property type="match status" value="1"/>
</dbReference>
<reference evidence="3 4" key="1">
    <citation type="submission" date="2019-10" db="EMBL/GenBank/DDBJ databases">
        <title>Streptomyces tenebrisbrunneis sp.nov., an endogenous actinomycete isolated from of Lycium ruthenicum.</title>
        <authorList>
            <person name="Ma L."/>
        </authorList>
    </citation>
    <scope>NUCLEOTIDE SEQUENCE [LARGE SCALE GENOMIC DNA]</scope>
    <source>
        <strain evidence="3 4">TRM 66187</strain>
    </source>
</reference>
<evidence type="ECO:0000256" key="1">
    <source>
        <dbReference type="SAM" id="MobiDB-lite"/>
    </source>
</evidence>
<proteinExistence type="predicted"/>
<feature type="region of interest" description="Disordered" evidence="1">
    <location>
        <begin position="1"/>
        <end position="56"/>
    </location>
</feature>
<organism evidence="3 4">
    <name type="scientific">Streptomyces lycii</name>
    <dbReference type="NCBI Taxonomy" id="2654337"/>
    <lineage>
        <taxon>Bacteria</taxon>
        <taxon>Bacillati</taxon>
        <taxon>Actinomycetota</taxon>
        <taxon>Actinomycetes</taxon>
        <taxon>Kitasatosporales</taxon>
        <taxon>Streptomycetaceae</taxon>
        <taxon>Streptomyces</taxon>
    </lineage>
</organism>
<keyword evidence="4" id="KW-1185">Reference proteome</keyword>
<keyword evidence="2" id="KW-0472">Membrane</keyword>
<feature type="compositionally biased region" description="Low complexity" evidence="1">
    <location>
        <begin position="396"/>
        <end position="412"/>
    </location>
</feature>
<evidence type="ECO:0000256" key="2">
    <source>
        <dbReference type="SAM" id="Phobius"/>
    </source>
</evidence>
<accession>A0ABQ7FLP9</accession>
<keyword evidence="2" id="KW-1133">Transmembrane helix</keyword>
<keyword evidence="2" id="KW-0812">Transmembrane</keyword>
<dbReference type="RefSeq" id="WP_156205444.1">
    <property type="nucleotide sequence ID" value="NZ_WHPN01000174.1"/>
</dbReference>
<gene>
    <name evidence="3" type="ORF">GCU69_07365</name>
</gene>
<evidence type="ECO:0000313" key="4">
    <source>
        <dbReference type="Proteomes" id="UP000621266"/>
    </source>
</evidence>
<feature type="compositionally biased region" description="Basic residues" evidence="1">
    <location>
        <begin position="10"/>
        <end position="21"/>
    </location>
</feature>
<feature type="region of interest" description="Disordered" evidence="1">
    <location>
        <begin position="345"/>
        <end position="443"/>
    </location>
</feature>
<keyword evidence="3" id="KW-0378">Hydrolase</keyword>